<keyword evidence="2 3" id="KW-0802">TPR repeat</keyword>
<dbReference type="InterPro" id="IPR053209">
    <property type="entry name" value="Gramillin-biosynth_MTr"/>
</dbReference>
<dbReference type="AlphaFoldDB" id="A0AA38VUR0"/>
<protein>
    <submittedName>
        <fullName evidence="6">SET domain-containing protein</fullName>
    </submittedName>
</protein>
<dbReference type="PROSITE" id="PS50280">
    <property type="entry name" value="SET"/>
    <property type="match status" value="1"/>
</dbReference>
<evidence type="ECO:0000313" key="7">
    <source>
        <dbReference type="Proteomes" id="UP001174691"/>
    </source>
</evidence>
<dbReference type="InterPro" id="IPR046341">
    <property type="entry name" value="SET_dom_sf"/>
</dbReference>
<dbReference type="InterPro" id="IPR019734">
    <property type="entry name" value="TPR_rpt"/>
</dbReference>
<organism evidence="6 7">
    <name type="scientific">Coniochaeta hoffmannii</name>
    <dbReference type="NCBI Taxonomy" id="91930"/>
    <lineage>
        <taxon>Eukaryota</taxon>
        <taxon>Fungi</taxon>
        <taxon>Dikarya</taxon>
        <taxon>Ascomycota</taxon>
        <taxon>Pezizomycotina</taxon>
        <taxon>Sordariomycetes</taxon>
        <taxon>Sordariomycetidae</taxon>
        <taxon>Coniochaetales</taxon>
        <taxon>Coniochaetaceae</taxon>
        <taxon>Coniochaeta</taxon>
    </lineage>
</organism>
<dbReference type="Gene3D" id="1.25.40.10">
    <property type="entry name" value="Tetratricopeptide repeat domain"/>
    <property type="match status" value="1"/>
</dbReference>
<gene>
    <name evidence="6" type="ORF">NKR19_g4696</name>
</gene>
<dbReference type="EMBL" id="JANBVN010000060">
    <property type="protein sequence ID" value="KAJ9151711.1"/>
    <property type="molecule type" value="Genomic_DNA"/>
</dbReference>
<dbReference type="SUPFAM" id="SSF82199">
    <property type="entry name" value="SET domain"/>
    <property type="match status" value="1"/>
</dbReference>
<dbReference type="Pfam" id="PF00856">
    <property type="entry name" value="SET"/>
    <property type="match status" value="1"/>
</dbReference>
<dbReference type="Pfam" id="PF07719">
    <property type="entry name" value="TPR_2"/>
    <property type="match status" value="1"/>
</dbReference>
<keyword evidence="7" id="KW-1185">Reference proteome</keyword>
<dbReference type="SMART" id="SM00028">
    <property type="entry name" value="TPR"/>
    <property type="match status" value="2"/>
</dbReference>
<feature type="compositionally biased region" description="Low complexity" evidence="4">
    <location>
        <begin position="447"/>
        <end position="457"/>
    </location>
</feature>
<dbReference type="PANTHER" id="PTHR47643:SF2">
    <property type="entry name" value="TPR DOMAIN PROTEIN (AFU_ORTHOLOGUE AFUA_5G12710)"/>
    <property type="match status" value="1"/>
</dbReference>
<proteinExistence type="predicted"/>
<dbReference type="PANTHER" id="PTHR47643">
    <property type="entry name" value="TPR DOMAIN PROTEIN (AFU_ORTHOLOGUE AFUA_5G12710)"/>
    <property type="match status" value="1"/>
</dbReference>
<feature type="region of interest" description="Disordered" evidence="4">
    <location>
        <begin position="434"/>
        <end position="457"/>
    </location>
</feature>
<evidence type="ECO:0000256" key="2">
    <source>
        <dbReference type="ARBA" id="ARBA00022803"/>
    </source>
</evidence>
<dbReference type="InterPro" id="IPR001214">
    <property type="entry name" value="SET_dom"/>
</dbReference>
<feature type="domain" description="SET" evidence="5">
    <location>
        <begin position="326"/>
        <end position="506"/>
    </location>
</feature>
<dbReference type="SUPFAM" id="SSF48452">
    <property type="entry name" value="TPR-like"/>
    <property type="match status" value="1"/>
</dbReference>
<accession>A0AA38VUR0</accession>
<dbReference type="Proteomes" id="UP001174691">
    <property type="component" value="Unassembled WGS sequence"/>
</dbReference>
<evidence type="ECO:0000256" key="1">
    <source>
        <dbReference type="ARBA" id="ARBA00022737"/>
    </source>
</evidence>
<dbReference type="InterPro" id="IPR013105">
    <property type="entry name" value="TPR_2"/>
</dbReference>
<dbReference type="PROSITE" id="PS50005">
    <property type="entry name" value="TPR"/>
    <property type="match status" value="1"/>
</dbReference>
<evidence type="ECO:0000313" key="6">
    <source>
        <dbReference type="EMBL" id="KAJ9151711.1"/>
    </source>
</evidence>
<dbReference type="SMART" id="SM00317">
    <property type="entry name" value="SET"/>
    <property type="match status" value="1"/>
</dbReference>
<feature type="region of interest" description="Disordered" evidence="4">
    <location>
        <begin position="1"/>
        <end position="43"/>
    </location>
</feature>
<name>A0AA38VUR0_9PEZI</name>
<dbReference type="InterPro" id="IPR011990">
    <property type="entry name" value="TPR-like_helical_dom_sf"/>
</dbReference>
<dbReference type="Gene3D" id="2.170.270.10">
    <property type="entry name" value="SET domain"/>
    <property type="match status" value="1"/>
</dbReference>
<evidence type="ECO:0000256" key="3">
    <source>
        <dbReference type="PROSITE-ProRule" id="PRU00339"/>
    </source>
</evidence>
<evidence type="ECO:0000259" key="5">
    <source>
        <dbReference type="PROSITE" id="PS50280"/>
    </source>
</evidence>
<keyword evidence="1" id="KW-0677">Repeat</keyword>
<reference evidence="6" key="1">
    <citation type="submission" date="2022-07" db="EMBL/GenBank/DDBJ databases">
        <title>Fungi with potential for degradation of polypropylene.</title>
        <authorList>
            <person name="Gostincar C."/>
        </authorList>
    </citation>
    <scope>NUCLEOTIDE SEQUENCE</scope>
    <source>
        <strain evidence="6">EXF-13287</strain>
    </source>
</reference>
<dbReference type="CDD" id="cd20071">
    <property type="entry name" value="SET_SMYD"/>
    <property type="match status" value="1"/>
</dbReference>
<evidence type="ECO:0000256" key="4">
    <source>
        <dbReference type="SAM" id="MobiDB-lite"/>
    </source>
</evidence>
<feature type="repeat" description="TPR" evidence="3">
    <location>
        <begin position="247"/>
        <end position="280"/>
    </location>
</feature>
<comment type="caution">
    <text evidence="6">The sequence shown here is derived from an EMBL/GenBank/DDBJ whole genome shotgun (WGS) entry which is preliminary data.</text>
</comment>
<sequence>MDEHPLRGKLPSRRLAKEELARTHRSHLKKQDLSPDAPRPVKQPLLEQAYPASTRSIRDLEIVPLSDLRIEEHHRGKGIVVKVISPPYIGAGVISLVEDEHGNADKLAIYNHSDSSILSGVPEGCVVAVKEPYYKYNGSGDDYMICVDHPSDVILLRFSDPIIPEPLRLGPLLKSAEEWRTAGDKAFIERDFPTAVFCYTEALEVSDDVTFRSGILTKRAGTNLVLGRYDAAKADALASRTGAPSDWKAYFTAGRAAYGLCDYQTSRKYYESALELNPPATSNVKKEYARCLSRLSEESTGSYDFPSLLSSLSPTAVHLDVASFLSNAVVADSTLHGRGLFAARDIRAGELLYAEKATLMPNQYEPSRASAALYAMMVRQLYDNPSLAGPVLSLYGGDYPRSGVEGTLVDDVPVVDVFLVESIRTKNCFSAPLSTVENTRPPPPTTTPNTTSASNSNRMAKGLWPHASYMNHSCVPNSMRSFLGDLLISRATRDIRRGEELSQQYVPVKALVDVRQAQLLAGWGFTCGCALCAAESRGSADTLARRKEVLGRIEKVCGKNVPDKGRKTIIPDSVIRNVERLARLLEEMHETEVYEGLPRLALVYPVNWLIEAYKGRKAHVKVVRYALKLLREFGFRAPVDEGVEWEPREMYSGEGGRWSLMTIHVVLALRSAAEGYRALGRGDMAGKCEDAARFGYMMVTGFENDLAVLNV</sequence>